<dbReference type="AlphaFoldDB" id="S2J112"/>
<reference evidence="3" key="1">
    <citation type="submission" date="2013-05" db="EMBL/GenBank/DDBJ databases">
        <title>The Genome sequence of Mucor circinelloides f. circinelloides 1006PhL.</title>
        <authorList>
            <consortium name="The Broad Institute Genomics Platform"/>
            <person name="Cuomo C."/>
            <person name="Earl A."/>
            <person name="Findley K."/>
            <person name="Lee S.C."/>
            <person name="Walker B."/>
            <person name="Young S."/>
            <person name="Zeng Q."/>
            <person name="Gargeya S."/>
            <person name="Fitzgerald M."/>
            <person name="Haas B."/>
            <person name="Abouelleil A."/>
            <person name="Allen A.W."/>
            <person name="Alvarado L."/>
            <person name="Arachchi H.M."/>
            <person name="Berlin A.M."/>
            <person name="Chapman S.B."/>
            <person name="Gainer-Dewar J."/>
            <person name="Goldberg J."/>
            <person name="Griggs A."/>
            <person name="Gujja S."/>
            <person name="Hansen M."/>
            <person name="Howarth C."/>
            <person name="Imamovic A."/>
            <person name="Ireland A."/>
            <person name="Larimer J."/>
            <person name="McCowan C."/>
            <person name="Murphy C."/>
            <person name="Pearson M."/>
            <person name="Poon T.W."/>
            <person name="Priest M."/>
            <person name="Roberts A."/>
            <person name="Saif S."/>
            <person name="Shea T."/>
            <person name="Sisk P."/>
            <person name="Sykes S."/>
            <person name="Wortman J."/>
            <person name="Nusbaum C."/>
            <person name="Birren B."/>
        </authorList>
    </citation>
    <scope>NUCLEOTIDE SEQUENCE [LARGE SCALE GENOMIC DNA]</scope>
    <source>
        <strain evidence="3">1006PhL</strain>
    </source>
</reference>
<dbReference type="EMBL" id="KE124078">
    <property type="protein sequence ID" value="EPB83264.1"/>
    <property type="molecule type" value="Genomic_DNA"/>
</dbReference>
<feature type="non-terminal residue" evidence="2">
    <location>
        <position position="1"/>
    </location>
</feature>
<accession>S2J112</accession>
<feature type="region of interest" description="Disordered" evidence="1">
    <location>
        <begin position="1"/>
        <end position="22"/>
    </location>
</feature>
<sequence length="59" mass="6906">KQQPPSQIDQQQQQEQQQTSLLITSSKRIFQHLFKTSPDDKRPKTATTDPMNRLVSFHL</sequence>
<evidence type="ECO:0000313" key="3">
    <source>
        <dbReference type="Proteomes" id="UP000014254"/>
    </source>
</evidence>
<dbReference type="Proteomes" id="UP000014254">
    <property type="component" value="Unassembled WGS sequence"/>
</dbReference>
<gene>
    <name evidence="2" type="ORF">HMPREF1544_10008</name>
</gene>
<feature type="region of interest" description="Disordered" evidence="1">
    <location>
        <begin position="34"/>
        <end position="59"/>
    </location>
</feature>
<evidence type="ECO:0000256" key="1">
    <source>
        <dbReference type="SAM" id="MobiDB-lite"/>
    </source>
</evidence>
<evidence type="ECO:0000313" key="2">
    <source>
        <dbReference type="EMBL" id="EPB83264.1"/>
    </source>
</evidence>
<dbReference type="OMA" id="SKRIFQH"/>
<name>S2J112_MUCC1</name>
<keyword evidence="3" id="KW-1185">Reference proteome</keyword>
<dbReference type="VEuPathDB" id="FungiDB:HMPREF1544_10008"/>
<dbReference type="OrthoDB" id="2282388at2759"/>
<protein>
    <submittedName>
        <fullName evidence="2">Uncharacterized protein</fullName>
    </submittedName>
</protein>
<organism evidence="2 3">
    <name type="scientific">Mucor circinelloides f. circinelloides (strain 1006PhL)</name>
    <name type="common">Mucormycosis agent</name>
    <name type="synonym">Calyptromyces circinelloides</name>
    <dbReference type="NCBI Taxonomy" id="1220926"/>
    <lineage>
        <taxon>Eukaryota</taxon>
        <taxon>Fungi</taxon>
        <taxon>Fungi incertae sedis</taxon>
        <taxon>Mucoromycota</taxon>
        <taxon>Mucoromycotina</taxon>
        <taxon>Mucoromycetes</taxon>
        <taxon>Mucorales</taxon>
        <taxon>Mucorineae</taxon>
        <taxon>Mucoraceae</taxon>
        <taxon>Mucor</taxon>
    </lineage>
</organism>
<dbReference type="InParanoid" id="S2J112"/>
<proteinExistence type="predicted"/>